<dbReference type="GO" id="GO:0031177">
    <property type="term" value="F:phosphopantetheine binding"/>
    <property type="evidence" value="ECO:0007669"/>
    <property type="project" value="TreeGrafter"/>
</dbReference>
<accession>A0AAU1HZ60</accession>
<protein>
    <submittedName>
        <fullName evidence="2">Condensation domain-containing protein</fullName>
    </submittedName>
</protein>
<proteinExistence type="predicted"/>
<dbReference type="GO" id="GO:0008610">
    <property type="term" value="P:lipid biosynthetic process"/>
    <property type="evidence" value="ECO:0007669"/>
    <property type="project" value="UniProtKB-ARBA"/>
</dbReference>
<evidence type="ECO:0000259" key="1">
    <source>
        <dbReference type="Pfam" id="PF00668"/>
    </source>
</evidence>
<dbReference type="GO" id="GO:0044550">
    <property type="term" value="P:secondary metabolite biosynthetic process"/>
    <property type="evidence" value="ECO:0007669"/>
    <property type="project" value="TreeGrafter"/>
</dbReference>
<organism evidence="2">
    <name type="scientific">Streptomyces sp. NBC_00180</name>
    <dbReference type="NCBI Taxonomy" id="2903632"/>
    <lineage>
        <taxon>Bacteria</taxon>
        <taxon>Bacillati</taxon>
        <taxon>Actinomycetota</taxon>
        <taxon>Actinomycetes</taxon>
        <taxon>Kitasatosporales</taxon>
        <taxon>Streptomycetaceae</taxon>
        <taxon>Streptomyces</taxon>
    </lineage>
</organism>
<dbReference type="GO" id="GO:0043041">
    <property type="term" value="P:amino acid activation for nonribosomal peptide biosynthetic process"/>
    <property type="evidence" value="ECO:0007669"/>
    <property type="project" value="TreeGrafter"/>
</dbReference>
<dbReference type="SUPFAM" id="SSF52777">
    <property type="entry name" value="CoA-dependent acyltransferases"/>
    <property type="match status" value="2"/>
</dbReference>
<dbReference type="AlphaFoldDB" id="A0AAU1HZ60"/>
<dbReference type="EMBL" id="CP108140">
    <property type="protein sequence ID" value="WTP87059.1"/>
    <property type="molecule type" value="Genomic_DNA"/>
</dbReference>
<dbReference type="Gene3D" id="3.30.559.30">
    <property type="entry name" value="Nonribosomal peptide synthetase, condensation domain"/>
    <property type="match status" value="1"/>
</dbReference>
<name>A0AAU1HZ60_9ACTN</name>
<dbReference type="PANTHER" id="PTHR45527">
    <property type="entry name" value="NONRIBOSOMAL PEPTIDE SYNTHETASE"/>
    <property type="match status" value="1"/>
</dbReference>
<evidence type="ECO:0000313" key="2">
    <source>
        <dbReference type="EMBL" id="WTP87059.1"/>
    </source>
</evidence>
<dbReference type="GO" id="GO:0003824">
    <property type="term" value="F:catalytic activity"/>
    <property type="evidence" value="ECO:0007669"/>
    <property type="project" value="InterPro"/>
</dbReference>
<dbReference type="InterPro" id="IPR023213">
    <property type="entry name" value="CAT-like_dom_sf"/>
</dbReference>
<dbReference type="InterPro" id="IPR001242">
    <property type="entry name" value="Condensation_dom"/>
</dbReference>
<dbReference type="PANTHER" id="PTHR45527:SF1">
    <property type="entry name" value="FATTY ACID SYNTHASE"/>
    <property type="match status" value="1"/>
</dbReference>
<reference evidence="2" key="1">
    <citation type="submission" date="2022-10" db="EMBL/GenBank/DDBJ databases">
        <title>The complete genomes of actinobacterial strains from the NBC collection.</title>
        <authorList>
            <person name="Joergensen T.S."/>
            <person name="Alvarez Arevalo M."/>
            <person name="Sterndorff E.B."/>
            <person name="Faurdal D."/>
            <person name="Vuksanovic O."/>
            <person name="Mourched A.-S."/>
            <person name="Charusanti P."/>
            <person name="Shaw S."/>
            <person name="Blin K."/>
            <person name="Weber T."/>
        </authorList>
    </citation>
    <scope>NUCLEOTIDE SEQUENCE</scope>
    <source>
        <strain evidence="2">NBC 00180</strain>
    </source>
</reference>
<dbReference type="Pfam" id="PF00668">
    <property type="entry name" value="Condensation"/>
    <property type="match status" value="1"/>
</dbReference>
<gene>
    <name evidence="2" type="ORF">OG477_17530</name>
</gene>
<sequence length="424" mass="47288">MTVGRAEVTRGPTSLAEMARLSGEFADRHNLVYCVLWLTGELDLAAVREAWRGVCLSHDVLRRAYVSPDEACTYEDVLGEVEFYTADTDTEALKTVRRITIPFDLAGVGLSRIAIVQRDDRRHLLAIVLDHIIVDEKTWKRLMADFGEFYERATQGASVPDKAEKNAYHDFTLLERRELSTAWGEERRAFWRSQTEQFGTFPPAFPIACEAKGESRLTAVHHALPADAKARVLDIAKRARATSFVTVASAVLAGLQEVSDAPTVGATTPFHGRVLPGTADIAGLFVQMVPLQLTARSRRPLETVRELFSHTLDVFEYILPLRSAGRLWNEELASADRQAGVNVVLDKRTVTFGESESLLVGTTAEIVPLYVPGEVTWPRTVQFRWELDGEDPQIVVYYNENYFPDDVVESLIKAAESFVLSADS</sequence>
<feature type="domain" description="Condensation" evidence="1">
    <location>
        <begin position="32"/>
        <end position="307"/>
    </location>
</feature>
<dbReference type="GO" id="GO:0005737">
    <property type="term" value="C:cytoplasm"/>
    <property type="evidence" value="ECO:0007669"/>
    <property type="project" value="TreeGrafter"/>
</dbReference>
<dbReference type="Gene3D" id="3.30.559.10">
    <property type="entry name" value="Chloramphenicol acetyltransferase-like domain"/>
    <property type="match status" value="1"/>
</dbReference>